<gene>
    <name evidence="1" type="ORF">PCASD_13889</name>
</gene>
<accession>A0A2N5U4Z1</accession>
<comment type="caution">
    <text evidence="1">The sequence shown here is derived from an EMBL/GenBank/DDBJ whole genome shotgun (WGS) entry which is preliminary data.</text>
</comment>
<dbReference type="EMBL" id="PGCI01000235">
    <property type="protein sequence ID" value="PLW32780.1"/>
    <property type="molecule type" value="Genomic_DNA"/>
</dbReference>
<dbReference type="Proteomes" id="UP000235392">
    <property type="component" value="Unassembled WGS sequence"/>
</dbReference>
<proteinExistence type="predicted"/>
<sequence length="149" mass="17227">MFNLAEPFVTQTSRVSILRHDRHDLRVEGHVHLNNLCVTCRCYPCIDWMLPPTDPFLRAEDNNPTIPWPDAHDVNPAGKRARDDRIHTYVHTWLMRRGCCRGLPERRRTRGQMSESLFSETVHPTTGVSNAIIILNLGFRNLLEETSIL</sequence>
<evidence type="ECO:0000313" key="2">
    <source>
        <dbReference type="Proteomes" id="UP000235392"/>
    </source>
</evidence>
<dbReference type="AlphaFoldDB" id="A0A2N5U4Z1"/>
<reference evidence="1 2" key="1">
    <citation type="submission" date="2017-11" db="EMBL/GenBank/DDBJ databases">
        <title>De novo assembly and phasing of dikaryotic genomes from two isolates of Puccinia coronata f. sp. avenae, the causal agent of oat crown rust.</title>
        <authorList>
            <person name="Miller M.E."/>
            <person name="Zhang Y."/>
            <person name="Omidvar V."/>
            <person name="Sperschneider J."/>
            <person name="Schwessinger B."/>
            <person name="Raley C."/>
            <person name="Palmer J.M."/>
            <person name="Garnica D."/>
            <person name="Upadhyaya N."/>
            <person name="Rathjen J."/>
            <person name="Taylor J.M."/>
            <person name="Park R.F."/>
            <person name="Dodds P.N."/>
            <person name="Hirsch C.D."/>
            <person name="Kianian S.F."/>
            <person name="Figueroa M."/>
        </authorList>
    </citation>
    <scope>NUCLEOTIDE SEQUENCE [LARGE SCALE GENOMIC DNA]</scope>
    <source>
        <strain evidence="1">12SD80</strain>
    </source>
</reference>
<evidence type="ECO:0000313" key="1">
    <source>
        <dbReference type="EMBL" id="PLW32780.1"/>
    </source>
</evidence>
<organism evidence="1 2">
    <name type="scientific">Puccinia coronata f. sp. avenae</name>
    <dbReference type="NCBI Taxonomy" id="200324"/>
    <lineage>
        <taxon>Eukaryota</taxon>
        <taxon>Fungi</taxon>
        <taxon>Dikarya</taxon>
        <taxon>Basidiomycota</taxon>
        <taxon>Pucciniomycotina</taxon>
        <taxon>Pucciniomycetes</taxon>
        <taxon>Pucciniales</taxon>
        <taxon>Pucciniaceae</taxon>
        <taxon>Puccinia</taxon>
    </lineage>
</organism>
<name>A0A2N5U4Z1_9BASI</name>
<protein>
    <submittedName>
        <fullName evidence="1">Uncharacterized protein</fullName>
    </submittedName>
</protein>